<proteinExistence type="predicted"/>
<dbReference type="OrthoDB" id="2754196at2759"/>
<sequence>MRRNGIAGDIDTTSPATFQLAGTIHALFKAKRHPREVRSAITAGQLDEIEQALASMPEVLMYARNALPPINTIPVEVLAHIFKMVVDPAQRFPHSYAGHPDPVDGLHVSQVCRHWRDVAFGFLDLWSTVDTARPMSVNVMLGRAQGALLKVILRDRVNDDCVAPCLKDTGVLMDIVDETHRIEELHVEPKYSYGSLLIERFNQPAPNLRALTIDNIDGASNRAYLPRLFDGCTPRLQRLTLGGFTYWKGNTFTGLTHLCLHDHSPESRRPLSSLLHFLQSSPSLQELTLIAADINLEVERDQSLFNIQLPPAVLPHLRTLDIGQSFSPQAAARLLSHLILPPSAAINIWAPASSHFFGKTNGARLANLIPDDIIKLGPLRTLHTVRILDHKHAAELAGVQTLGTKTTDVLSAHNGVLHLISDFWSLEVLEALLTKLHAQNIREITLAVSAGELLSADAWTRVLRRADGVERLTVLPRASGALLALRTPGVCPRLAELAVRAERCCTGILLLSVVSPRADAGRALGRLRVLRGIAATPGSPHLDDYAERQLRECVRKLEYKVGSVDGKELAPTAWPSDAYRWSLAARAGK</sequence>
<dbReference type="EMBL" id="KE504154">
    <property type="protein sequence ID" value="EPS99732.1"/>
    <property type="molecule type" value="Genomic_DNA"/>
</dbReference>
<dbReference type="HOGENOM" id="CLU_463098_0_0_1"/>
<organism evidence="2 3">
    <name type="scientific">Fomitopsis schrenkii</name>
    <name type="common">Brown rot fungus</name>
    <dbReference type="NCBI Taxonomy" id="2126942"/>
    <lineage>
        <taxon>Eukaryota</taxon>
        <taxon>Fungi</taxon>
        <taxon>Dikarya</taxon>
        <taxon>Basidiomycota</taxon>
        <taxon>Agaricomycotina</taxon>
        <taxon>Agaricomycetes</taxon>
        <taxon>Polyporales</taxon>
        <taxon>Fomitopsis</taxon>
    </lineage>
</organism>
<dbReference type="AlphaFoldDB" id="S8E4V6"/>
<dbReference type="Pfam" id="PF12937">
    <property type="entry name" value="F-box-like"/>
    <property type="match status" value="1"/>
</dbReference>
<evidence type="ECO:0000313" key="3">
    <source>
        <dbReference type="Proteomes" id="UP000015241"/>
    </source>
</evidence>
<dbReference type="SUPFAM" id="SSF81383">
    <property type="entry name" value="F-box domain"/>
    <property type="match status" value="1"/>
</dbReference>
<dbReference type="SUPFAM" id="SSF52047">
    <property type="entry name" value="RNI-like"/>
    <property type="match status" value="1"/>
</dbReference>
<dbReference type="InterPro" id="IPR036047">
    <property type="entry name" value="F-box-like_dom_sf"/>
</dbReference>
<gene>
    <name evidence="2" type="ORF">FOMPIDRAFT_89906</name>
</gene>
<dbReference type="InterPro" id="IPR001810">
    <property type="entry name" value="F-box_dom"/>
</dbReference>
<dbReference type="InterPro" id="IPR032675">
    <property type="entry name" value="LRR_dom_sf"/>
</dbReference>
<reference evidence="2 3" key="1">
    <citation type="journal article" date="2012" name="Science">
        <title>The Paleozoic origin of enzymatic lignin decomposition reconstructed from 31 fungal genomes.</title>
        <authorList>
            <person name="Floudas D."/>
            <person name="Binder M."/>
            <person name="Riley R."/>
            <person name="Barry K."/>
            <person name="Blanchette R.A."/>
            <person name="Henrissat B."/>
            <person name="Martinez A.T."/>
            <person name="Otillar R."/>
            <person name="Spatafora J.W."/>
            <person name="Yadav J.S."/>
            <person name="Aerts A."/>
            <person name="Benoit I."/>
            <person name="Boyd A."/>
            <person name="Carlson A."/>
            <person name="Copeland A."/>
            <person name="Coutinho P.M."/>
            <person name="de Vries R.P."/>
            <person name="Ferreira P."/>
            <person name="Findley K."/>
            <person name="Foster B."/>
            <person name="Gaskell J."/>
            <person name="Glotzer D."/>
            <person name="Gorecki P."/>
            <person name="Heitman J."/>
            <person name="Hesse C."/>
            <person name="Hori C."/>
            <person name="Igarashi K."/>
            <person name="Jurgens J.A."/>
            <person name="Kallen N."/>
            <person name="Kersten P."/>
            <person name="Kohler A."/>
            <person name="Kuees U."/>
            <person name="Kumar T.K.A."/>
            <person name="Kuo A."/>
            <person name="LaButti K."/>
            <person name="Larrondo L.F."/>
            <person name="Lindquist E."/>
            <person name="Ling A."/>
            <person name="Lombard V."/>
            <person name="Lucas S."/>
            <person name="Lundell T."/>
            <person name="Martin R."/>
            <person name="McLaughlin D.J."/>
            <person name="Morgenstern I."/>
            <person name="Morin E."/>
            <person name="Murat C."/>
            <person name="Nagy L.G."/>
            <person name="Nolan M."/>
            <person name="Ohm R.A."/>
            <person name="Patyshakuliyeva A."/>
            <person name="Rokas A."/>
            <person name="Ruiz-Duenas F.J."/>
            <person name="Sabat G."/>
            <person name="Salamov A."/>
            <person name="Samejima M."/>
            <person name="Schmutz J."/>
            <person name="Slot J.C."/>
            <person name="St John F."/>
            <person name="Stenlid J."/>
            <person name="Sun H."/>
            <person name="Sun S."/>
            <person name="Syed K."/>
            <person name="Tsang A."/>
            <person name="Wiebenga A."/>
            <person name="Young D."/>
            <person name="Pisabarro A."/>
            <person name="Eastwood D.C."/>
            <person name="Martin F."/>
            <person name="Cullen D."/>
            <person name="Grigoriev I.V."/>
            <person name="Hibbett D.S."/>
        </authorList>
    </citation>
    <scope>NUCLEOTIDE SEQUENCE</scope>
    <source>
        <strain evidence="3">FP-58527</strain>
    </source>
</reference>
<dbReference type="InParanoid" id="S8E4V6"/>
<feature type="domain" description="F-box" evidence="1">
    <location>
        <begin position="70"/>
        <end position="130"/>
    </location>
</feature>
<dbReference type="Gene3D" id="3.80.10.10">
    <property type="entry name" value="Ribonuclease Inhibitor"/>
    <property type="match status" value="1"/>
</dbReference>
<dbReference type="STRING" id="743788.S8E4V6"/>
<evidence type="ECO:0000259" key="1">
    <source>
        <dbReference type="Pfam" id="PF12937"/>
    </source>
</evidence>
<keyword evidence="3" id="KW-1185">Reference proteome</keyword>
<name>S8E4V6_FOMSC</name>
<dbReference type="Proteomes" id="UP000015241">
    <property type="component" value="Unassembled WGS sequence"/>
</dbReference>
<protein>
    <recommendedName>
        <fullName evidence="1">F-box domain-containing protein</fullName>
    </recommendedName>
</protein>
<evidence type="ECO:0000313" key="2">
    <source>
        <dbReference type="EMBL" id="EPS99732.1"/>
    </source>
</evidence>
<accession>S8E4V6</accession>
<dbReference type="Gene3D" id="1.20.1280.50">
    <property type="match status" value="1"/>
</dbReference>